<evidence type="ECO:0000259" key="9">
    <source>
        <dbReference type="Pfam" id="PF16640"/>
    </source>
</evidence>
<keyword evidence="6" id="KW-0472">Membrane</keyword>
<protein>
    <recommendedName>
        <fullName evidence="13">Ig-like domain (Group 3)</fullName>
    </recommendedName>
</protein>
<evidence type="ECO:0000313" key="12">
    <source>
        <dbReference type="Proteomes" id="UP000575083"/>
    </source>
</evidence>
<dbReference type="InterPro" id="IPR011050">
    <property type="entry name" value="Pectin_lyase_fold/virulence"/>
</dbReference>
<evidence type="ECO:0000256" key="6">
    <source>
        <dbReference type="ARBA" id="ARBA00023136"/>
    </source>
</evidence>
<feature type="domain" description="Bacterial Ig" evidence="10">
    <location>
        <begin position="889"/>
        <end position="957"/>
    </location>
</feature>
<evidence type="ECO:0000256" key="4">
    <source>
        <dbReference type="ARBA" id="ARBA00022525"/>
    </source>
</evidence>
<reference evidence="11 12" key="1">
    <citation type="submission" date="2020-08" db="EMBL/GenBank/DDBJ databases">
        <title>Functional genomics of gut bacteria from endangered species of beetles.</title>
        <authorList>
            <person name="Carlos-Shanley C."/>
        </authorList>
    </citation>
    <scope>NUCLEOTIDE SEQUENCE [LARGE SCALE GENOMIC DNA]</scope>
    <source>
        <strain evidence="11 12">S00198</strain>
    </source>
</reference>
<dbReference type="InterPro" id="IPR041498">
    <property type="entry name" value="Big_6"/>
</dbReference>
<gene>
    <name evidence="11" type="ORF">HNP48_000105</name>
</gene>
<keyword evidence="4" id="KW-0964">Secreted</keyword>
<dbReference type="Pfam" id="PF02415">
    <property type="entry name" value="Chlam_PMP"/>
    <property type="match status" value="1"/>
</dbReference>
<evidence type="ECO:0000259" key="10">
    <source>
        <dbReference type="Pfam" id="PF17936"/>
    </source>
</evidence>
<evidence type="ECO:0000256" key="1">
    <source>
        <dbReference type="ARBA" id="ARBA00004196"/>
    </source>
</evidence>
<evidence type="ECO:0000256" key="7">
    <source>
        <dbReference type="ARBA" id="ARBA00023237"/>
    </source>
</evidence>
<comment type="subcellular location">
    <subcellularLocation>
        <location evidence="1">Cell envelope</location>
    </subcellularLocation>
    <subcellularLocation>
        <location evidence="2">Cell outer membrane</location>
    </subcellularLocation>
    <subcellularLocation>
        <location evidence="3">Secreted</location>
    </subcellularLocation>
</comment>
<dbReference type="Proteomes" id="UP000575083">
    <property type="component" value="Unassembled WGS sequence"/>
</dbReference>
<keyword evidence="7" id="KW-0998">Cell outer membrane</keyword>
<dbReference type="InterPro" id="IPR032109">
    <property type="entry name" value="Big_3_5"/>
</dbReference>
<evidence type="ECO:0008006" key="13">
    <source>
        <dbReference type="Google" id="ProtNLM"/>
    </source>
</evidence>
<dbReference type="Pfam" id="PF16640">
    <property type="entry name" value="Big_3_5"/>
    <property type="match status" value="1"/>
</dbReference>
<keyword evidence="12" id="KW-1185">Reference proteome</keyword>
<feature type="domain" description="Bacterial Ig-like" evidence="9">
    <location>
        <begin position="302"/>
        <end position="386"/>
    </location>
</feature>
<proteinExistence type="predicted"/>
<keyword evidence="5 8" id="KW-0732">Signal</keyword>
<accession>A0A7X0P8Z7</accession>
<dbReference type="GO" id="GO:0005576">
    <property type="term" value="C:extracellular region"/>
    <property type="evidence" value="ECO:0007669"/>
    <property type="project" value="UniProtKB-SubCell"/>
</dbReference>
<feature type="signal peptide" evidence="8">
    <location>
        <begin position="1"/>
        <end position="31"/>
    </location>
</feature>
<feature type="chain" id="PRO_5030677643" description="Ig-like domain (Group 3)" evidence="8">
    <location>
        <begin position="32"/>
        <end position="1443"/>
    </location>
</feature>
<organism evidence="11 12">
    <name type="scientific">Acidovorax soli</name>
    <dbReference type="NCBI Taxonomy" id="592050"/>
    <lineage>
        <taxon>Bacteria</taxon>
        <taxon>Pseudomonadati</taxon>
        <taxon>Pseudomonadota</taxon>
        <taxon>Betaproteobacteria</taxon>
        <taxon>Burkholderiales</taxon>
        <taxon>Comamonadaceae</taxon>
        <taxon>Acidovorax</taxon>
    </lineage>
</organism>
<evidence type="ECO:0000256" key="2">
    <source>
        <dbReference type="ARBA" id="ARBA00004442"/>
    </source>
</evidence>
<sequence length="1443" mass="142385">MQRRIPTLKPIWWSGLGMLVLALSAAGQAQAAAATVTVDALGDGSTGCTLRKAIANTNAGGNVSAGCAAADATGPNTIVFASALSGQTIVLSTGPLVIQKSVTITGNGATATSISGGNAVRVLDIVPPSGNVTLTLSGLTVQNGKALASSGMSNAGGLFIPAGSTASLSNCAFRSNSAESSGGAIENRGALTINSCIFNGNTAAGEGGAIRNIGTMTVDGSIFNSNTADRGGAVWVNRTAATTINLTNSQFGANTGGNIGGTVVLDTAVMNATGSSATLATTGSVSNTSAYPEGPPSMVVNPTTPVTLGSPAILSVTVTGNPAPTAQVSLRSGVDAIAACSNLTLTNGTASCSPIDLVVGVHTITAQYPGDSNYLAGTSAGRAQVVNGSTNTNTTSITVTGPQNAEVWVDGANQGTITATGKLAVLLNTPAPDGDKTFVVETKTAGGGSTLVSATLTITRDGTLPVFSGIQPADNGFLGSSSTIDYMLSEEVVAGATIMLTRTGGAADPTTHTCTLQGTALNAGTHQIAYAANANGCTTALNLVSNAIYTIAFSGTDKAGNVSAATQVTGVTYDTTAPTASLTLPASVTAANRTVTVAAGAFSGSDAGSGIAAAGYCLHENNASAGCAWGAVPTSYQFASDGSYTLHGFVKDNAGNISAAATASVLVDSVAPTPPTLAARPSFAIGNSTQLIVQNVEDGLQVWVNNVYTNQNISGGTATITLDTSGIANGQQATFRITLRDAAGNESTLVQDLVLTRDTDVPVFSALTPANNSAIKLGSTLGFTLSKAVVSASITATRTGGTADNASPRTCTLQGTARDAGAHVVALTADANGCAAPLGLVDGAVYTFAFDATDAATNAAVTASITGVTYDISAPSAPVVTNPANNASAEGSSVVITGTAEAGSRVEVYEGATLLGNATATGGSFSVTVAGLSFALHNFTLKAIDAAGNESGTTALAYTAQVPSSGGGSPPPAVITQGTATVTPGTPVTIGGSVQVTASPGSTITLNPQSGGSTITLPPTSSGGTPAPVTLVIGGQTFSIQPQPNTATVLSVVTLTGANGQPQVALVLNPSTSGDSQVTLSGTVSQGTVVALLSTTTGNLPLTAQGDGVVSVTLVTTPRAAAGTPQSWSVFVGTGRVALPPATNGAASVTVLSGEVARLDGTGKVQSVRLGTVAGTGLGDPVQRGDLPAGINANVGFVRLAGVPTRTGGSTPLETLVNAGLRTVGITGSAQATNGSITWTLGGASFPVVPLEVRVVPGRADGVTVADDGSIEVATAGLVTRFGPALQSLAAMGQALTGLGATTVLQPNGALRVSLGTTVFHLRPQWLPMGRTGNAPGFVFSNSAGLVFTDANGVSQALQGDVADYEGLTSLLQSLLGSTTTVRTGLDLQTELALGSQRFLLVPDLALLPAGTGPANSNWWFEGAKLFVRYPGGLVQGFAVTAR</sequence>
<dbReference type="SUPFAM" id="SSF51126">
    <property type="entry name" value="Pectin lyase-like"/>
    <property type="match status" value="1"/>
</dbReference>
<dbReference type="InterPro" id="IPR003368">
    <property type="entry name" value="POMP_repeat"/>
</dbReference>
<evidence type="ECO:0000256" key="5">
    <source>
        <dbReference type="ARBA" id="ARBA00022729"/>
    </source>
</evidence>
<name>A0A7X0P8Z7_9BURK</name>
<evidence type="ECO:0000256" key="3">
    <source>
        <dbReference type="ARBA" id="ARBA00004613"/>
    </source>
</evidence>
<comment type="caution">
    <text evidence="11">The sequence shown here is derived from an EMBL/GenBank/DDBJ whole genome shotgun (WGS) entry which is preliminary data.</text>
</comment>
<dbReference type="InterPro" id="IPR013783">
    <property type="entry name" value="Ig-like_fold"/>
</dbReference>
<dbReference type="Pfam" id="PF17936">
    <property type="entry name" value="Big_6"/>
    <property type="match status" value="1"/>
</dbReference>
<dbReference type="GO" id="GO:0009279">
    <property type="term" value="C:cell outer membrane"/>
    <property type="evidence" value="ECO:0007669"/>
    <property type="project" value="UniProtKB-SubCell"/>
</dbReference>
<evidence type="ECO:0000256" key="8">
    <source>
        <dbReference type="SAM" id="SignalP"/>
    </source>
</evidence>
<dbReference type="Gene3D" id="2.60.40.10">
    <property type="entry name" value="Immunoglobulins"/>
    <property type="match status" value="2"/>
</dbReference>
<dbReference type="EMBL" id="JACHLK010000001">
    <property type="protein sequence ID" value="MBB6557441.1"/>
    <property type="molecule type" value="Genomic_DNA"/>
</dbReference>
<evidence type="ECO:0000313" key="11">
    <source>
        <dbReference type="EMBL" id="MBB6557441.1"/>
    </source>
</evidence>